<proteinExistence type="predicted"/>
<reference evidence="3 4" key="1">
    <citation type="submission" date="2018-07" db="EMBL/GenBank/DDBJ databases">
        <title>Genomic Encyclopedia of Type Strains, Phase III (KMG-III): the genomes of soil and plant-associated and newly described type strains.</title>
        <authorList>
            <person name="Whitman W."/>
        </authorList>
    </citation>
    <scope>NUCLEOTIDE SEQUENCE [LARGE SCALE GENOMIC DNA]</scope>
    <source>
        <strain evidence="3 4">CECT 7946</strain>
    </source>
</reference>
<keyword evidence="2" id="KW-0732">Signal</keyword>
<feature type="region of interest" description="Disordered" evidence="1">
    <location>
        <begin position="378"/>
        <end position="417"/>
    </location>
</feature>
<feature type="compositionally biased region" description="Acidic residues" evidence="1">
    <location>
        <begin position="398"/>
        <end position="409"/>
    </location>
</feature>
<dbReference type="Gene3D" id="4.10.1080.10">
    <property type="entry name" value="TSP type-3 repeat"/>
    <property type="match status" value="1"/>
</dbReference>
<evidence type="ECO:0008006" key="5">
    <source>
        <dbReference type="Google" id="ProtNLM"/>
    </source>
</evidence>
<dbReference type="PROSITE" id="PS51257">
    <property type="entry name" value="PROKAR_LIPOPROTEIN"/>
    <property type="match status" value="1"/>
</dbReference>
<name>A0A3D9HB66_9FLAO</name>
<evidence type="ECO:0000256" key="1">
    <source>
        <dbReference type="SAM" id="MobiDB-lite"/>
    </source>
</evidence>
<feature type="signal peptide" evidence="2">
    <location>
        <begin position="1"/>
        <end position="18"/>
    </location>
</feature>
<sequence length="417" mass="44933">MKKLILLTLVFLTVFSCGDEVEFNSPALQGSYNNQLWRAKSFGARINETGALTIKGINNAETLELFLPSASVGLYYLGDVDSMEARFTAADGTVYSTNNSNGSPYPDYGEIRLTEILNNTFSGTFRFNAYSESGDVVNFTGGTTEGFNGDTNPPIYGGIFYRVPLLSGTIPLDPIVCEDVIILVNEAEGAYEAATSENLEFIIKADFEAACSNYIAALNNQRDFCGDINGTIQTIIDDLGSCVMSCEDATSNVTEAESQYVTANIGNFNDKCAQYLFYLQEQIEICGDEDGSIQAIIDDLDCGDEDSDGIPNVFENFNGDVDGNLDDPGDDSDGDGIFNYLDNDDDGDGILTQYEAVDLDGNPIDTDGDGDFDYLDNDDDGDGILTINENADPNGDGNPDDAVDTDGDGVPDYLQPL</sequence>
<dbReference type="Pfam" id="PF19765">
    <property type="entry name" value="DUF6252"/>
    <property type="match status" value="1"/>
</dbReference>
<dbReference type="OrthoDB" id="1448607at2"/>
<protein>
    <recommendedName>
        <fullName evidence="5">Thrombospondin type 3 repeat-containing protein</fullName>
    </recommendedName>
</protein>
<keyword evidence="4" id="KW-1185">Reference proteome</keyword>
<feature type="compositionally biased region" description="Low complexity" evidence="1">
    <location>
        <begin position="388"/>
        <end position="397"/>
    </location>
</feature>
<dbReference type="InterPro" id="IPR046219">
    <property type="entry name" value="DUF6252"/>
</dbReference>
<dbReference type="Proteomes" id="UP000256980">
    <property type="component" value="Unassembled WGS sequence"/>
</dbReference>
<evidence type="ECO:0000256" key="2">
    <source>
        <dbReference type="SAM" id="SignalP"/>
    </source>
</evidence>
<comment type="caution">
    <text evidence="3">The sequence shown here is derived from an EMBL/GenBank/DDBJ whole genome shotgun (WGS) entry which is preliminary data.</text>
</comment>
<dbReference type="AlphaFoldDB" id="A0A3D9HB66"/>
<dbReference type="RefSeq" id="WP_115815815.1">
    <property type="nucleotide sequence ID" value="NZ_QRDV01000001.1"/>
</dbReference>
<dbReference type="EMBL" id="QRDV01000001">
    <property type="protein sequence ID" value="RED46694.1"/>
    <property type="molecule type" value="Genomic_DNA"/>
</dbReference>
<organism evidence="3 4">
    <name type="scientific">Winogradskyella eximia</name>
    <dbReference type="NCBI Taxonomy" id="262006"/>
    <lineage>
        <taxon>Bacteria</taxon>
        <taxon>Pseudomonadati</taxon>
        <taxon>Bacteroidota</taxon>
        <taxon>Flavobacteriia</taxon>
        <taxon>Flavobacteriales</taxon>
        <taxon>Flavobacteriaceae</taxon>
        <taxon>Winogradskyella</taxon>
    </lineage>
</organism>
<dbReference type="InterPro" id="IPR028974">
    <property type="entry name" value="TSP_type-3_rpt"/>
</dbReference>
<accession>A0A3D9HB66</accession>
<dbReference type="GO" id="GO:0005509">
    <property type="term" value="F:calcium ion binding"/>
    <property type="evidence" value="ECO:0007669"/>
    <property type="project" value="InterPro"/>
</dbReference>
<evidence type="ECO:0000313" key="3">
    <source>
        <dbReference type="EMBL" id="RED46694.1"/>
    </source>
</evidence>
<evidence type="ECO:0000313" key="4">
    <source>
        <dbReference type="Proteomes" id="UP000256980"/>
    </source>
</evidence>
<gene>
    <name evidence="3" type="ORF">DFQ10_101465</name>
</gene>
<feature type="chain" id="PRO_5017619191" description="Thrombospondin type 3 repeat-containing protein" evidence="2">
    <location>
        <begin position="19"/>
        <end position="417"/>
    </location>
</feature>